<organism evidence="2 3">
    <name type="scientific">Lysobacter brunescens</name>
    <dbReference type="NCBI Taxonomy" id="262323"/>
    <lineage>
        <taxon>Bacteria</taxon>
        <taxon>Pseudomonadati</taxon>
        <taxon>Pseudomonadota</taxon>
        <taxon>Gammaproteobacteria</taxon>
        <taxon>Lysobacterales</taxon>
        <taxon>Lysobacteraceae</taxon>
        <taxon>Lysobacter</taxon>
    </lineage>
</organism>
<feature type="region of interest" description="Disordered" evidence="1">
    <location>
        <begin position="20"/>
        <end position="39"/>
    </location>
</feature>
<evidence type="ECO:0000256" key="1">
    <source>
        <dbReference type="SAM" id="MobiDB-lite"/>
    </source>
</evidence>
<sequence length="58" mass="6598">MNIFPTTHTAPARNTVVPPATTRRYNERTTGTGYGRSSGYAASRRYTSDWGQVRFRCR</sequence>
<evidence type="ECO:0000313" key="2">
    <source>
        <dbReference type="EMBL" id="MFD0727674.1"/>
    </source>
</evidence>
<dbReference type="Proteomes" id="UP001597110">
    <property type="component" value="Unassembled WGS sequence"/>
</dbReference>
<comment type="caution">
    <text evidence="2">The sequence shown here is derived from an EMBL/GenBank/DDBJ whole genome shotgun (WGS) entry which is preliminary data.</text>
</comment>
<protein>
    <submittedName>
        <fullName evidence="2">Uncharacterized protein</fullName>
    </submittedName>
</protein>
<gene>
    <name evidence="2" type="ORF">ACFQ0E_18940</name>
</gene>
<accession>A0ABW2YHH7</accession>
<proteinExistence type="predicted"/>
<name>A0ABW2YHH7_9GAMM</name>
<reference evidence="3" key="1">
    <citation type="journal article" date="2019" name="Int. J. Syst. Evol. Microbiol.">
        <title>The Global Catalogue of Microorganisms (GCM) 10K type strain sequencing project: providing services to taxonomists for standard genome sequencing and annotation.</title>
        <authorList>
            <consortium name="The Broad Institute Genomics Platform"/>
            <consortium name="The Broad Institute Genome Sequencing Center for Infectious Disease"/>
            <person name="Wu L."/>
            <person name="Ma J."/>
        </authorList>
    </citation>
    <scope>NUCLEOTIDE SEQUENCE [LARGE SCALE GENOMIC DNA]</scope>
    <source>
        <strain evidence="3">CCUG 55585</strain>
    </source>
</reference>
<dbReference type="EMBL" id="JBHTIF010000007">
    <property type="protein sequence ID" value="MFD0727674.1"/>
    <property type="molecule type" value="Genomic_DNA"/>
</dbReference>
<keyword evidence="3" id="KW-1185">Reference proteome</keyword>
<evidence type="ECO:0000313" key="3">
    <source>
        <dbReference type="Proteomes" id="UP001597110"/>
    </source>
</evidence>
<feature type="compositionally biased region" description="Low complexity" evidence="1">
    <location>
        <begin position="28"/>
        <end position="39"/>
    </location>
</feature>
<dbReference type="RefSeq" id="WP_386826547.1">
    <property type="nucleotide sequence ID" value="NZ_JBHTIF010000007.1"/>
</dbReference>